<evidence type="ECO:0000313" key="1">
    <source>
        <dbReference type="EMBL" id="TPP66767.1"/>
    </source>
</evidence>
<dbReference type="Proteomes" id="UP000316759">
    <property type="component" value="Unassembled WGS sequence"/>
</dbReference>
<dbReference type="EMBL" id="SUNJ01001433">
    <property type="protein sequence ID" value="TPP66767.1"/>
    <property type="molecule type" value="Genomic_DNA"/>
</dbReference>
<sequence>MTPENALTPSLVGLLVLGARNALLRAPVDAHEDAYPRATELQLGLLARLAVRREYWPQYLCILNILCACQTGRHNSDVSSYPVVADWQEVDSTHISRLVQLALERWIARIDSVSHFIDRRCYALASLHSLLYCTQTYQIQQVTSKQSEEELEHWALQDTFHAHWLESVINVCLQVLFDEDRSVLQAPIEAHTMHPTSVATDEGLRQTMLTAFAAWQDNVGGEQFANLLLRCHVDRALVIQLHTQLNQTCVQTASFP</sequence>
<dbReference type="OrthoDB" id="361693at2759"/>
<dbReference type="AlphaFoldDB" id="A0A504Z7R3"/>
<gene>
    <name evidence="1" type="ORF">FGIG_03780</name>
</gene>
<keyword evidence="2" id="KW-1185">Reference proteome</keyword>
<evidence type="ECO:0000313" key="2">
    <source>
        <dbReference type="Proteomes" id="UP000316759"/>
    </source>
</evidence>
<name>A0A504Z7R3_FASGI</name>
<comment type="caution">
    <text evidence="1">The sequence shown here is derived from an EMBL/GenBank/DDBJ whole genome shotgun (WGS) entry which is preliminary data.</text>
</comment>
<reference evidence="1 2" key="1">
    <citation type="submission" date="2019-04" db="EMBL/GenBank/DDBJ databases">
        <title>Annotation for the trematode Fasciola gigantica.</title>
        <authorList>
            <person name="Choi Y.-J."/>
        </authorList>
    </citation>
    <scope>NUCLEOTIDE SEQUENCE [LARGE SCALE GENOMIC DNA]</scope>
    <source>
        <strain evidence="1">Uganda_cow_1</strain>
    </source>
</reference>
<protein>
    <submittedName>
        <fullName evidence="1">Uncharacterized protein</fullName>
    </submittedName>
</protein>
<proteinExistence type="predicted"/>
<accession>A0A504Z7R3</accession>
<organism evidence="1 2">
    <name type="scientific">Fasciola gigantica</name>
    <name type="common">Giant liver fluke</name>
    <dbReference type="NCBI Taxonomy" id="46835"/>
    <lineage>
        <taxon>Eukaryota</taxon>
        <taxon>Metazoa</taxon>
        <taxon>Spiralia</taxon>
        <taxon>Lophotrochozoa</taxon>
        <taxon>Platyhelminthes</taxon>
        <taxon>Trematoda</taxon>
        <taxon>Digenea</taxon>
        <taxon>Plagiorchiida</taxon>
        <taxon>Echinostomata</taxon>
        <taxon>Echinostomatoidea</taxon>
        <taxon>Fasciolidae</taxon>
        <taxon>Fasciola</taxon>
    </lineage>
</organism>